<protein>
    <submittedName>
        <fullName evidence="1">Uncharacterized protein</fullName>
    </submittedName>
</protein>
<accession>A0A8B6GKR6</accession>
<evidence type="ECO:0000313" key="2">
    <source>
        <dbReference type="Proteomes" id="UP000596742"/>
    </source>
</evidence>
<sequence length="150" mass="17153">MVLGVVGAHETACESYKKSFTERIQNNRHWFHHSDSILPIPTLYEVLPHIDDFDCRLAAESIIGKISSKYQFSSPQEFHTVNGFKAKLPDTQFVSYKSAMQMMKEQPSKATNEQRSNNSMSVYNVCFDRITPKISMHQFSESVLANTETL</sequence>
<name>A0A8B6GKR6_MYTGA</name>
<dbReference type="AlphaFoldDB" id="A0A8B6GKR6"/>
<comment type="caution">
    <text evidence="1">The sequence shown here is derived from an EMBL/GenBank/DDBJ whole genome shotgun (WGS) entry which is preliminary data.</text>
</comment>
<keyword evidence="2" id="KW-1185">Reference proteome</keyword>
<organism evidence="1 2">
    <name type="scientific">Mytilus galloprovincialis</name>
    <name type="common">Mediterranean mussel</name>
    <dbReference type="NCBI Taxonomy" id="29158"/>
    <lineage>
        <taxon>Eukaryota</taxon>
        <taxon>Metazoa</taxon>
        <taxon>Spiralia</taxon>
        <taxon>Lophotrochozoa</taxon>
        <taxon>Mollusca</taxon>
        <taxon>Bivalvia</taxon>
        <taxon>Autobranchia</taxon>
        <taxon>Pteriomorphia</taxon>
        <taxon>Mytilida</taxon>
        <taxon>Mytiloidea</taxon>
        <taxon>Mytilidae</taxon>
        <taxon>Mytilinae</taxon>
        <taxon>Mytilus</taxon>
    </lineage>
</organism>
<proteinExistence type="predicted"/>
<reference evidence="1" key="1">
    <citation type="submission" date="2018-11" db="EMBL/GenBank/DDBJ databases">
        <authorList>
            <person name="Alioto T."/>
            <person name="Alioto T."/>
        </authorList>
    </citation>
    <scope>NUCLEOTIDE SEQUENCE</scope>
</reference>
<gene>
    <name evidence="1" type="ORF">MGAL_10B022444</name>
</gene>
<dbReference type="Proteomes" id="UP000596742">
    <property type="component" value="Unassembled WGS sequence"/>
</dbReference>
<evidence type="ECO:0000313" key="1">
    <source>
        <dbReference type="EMBL" id="VDI65326.1"/>
    </source>
</evidence>
<dbReference type="EMBL" id="UYJE01008603">
    <property type="protein sequence ID" value="VDI65326.1"/>
    <property type="molecule type" value="Genomic_DNA"/>
</dbReference>